<keyword evidence="12" id="KW-1185">Reference proteome</keyword>
<evidence type="ECO:0000313" key="12">
    <source>
        <dbReference type="Proteomes" id="UP001257739"/>
    </source>
</evidence>
<evidence type="ECO:0000256" key="9">
    <source>
        <dbReference type="SAM" id="Phobius"/>
    </source>
</evidence>
<evidence type="ECO:0000256" key="1">
    <source>
        <dbReference type="ARBA" id="ARBA00000085"/>
    </source>
</evidence>
<feature type="domain" description="Signal transduction histidine kinase subgroup 3 dimerisation and phosphoacceptor" evidence="10">
    <location>
        <begin position="181"/>
        <end position="245"/>
    </location>
</feature>
<keyword evidence="9" id="KW-0812">Transmembrane</keyword>
<evidence type="ECO:0000256" key="4">
    <source>
        <dbReference type="ARBA" id="ARBA00022679"/>
    </source>
</evidence>
<evidence type="ECO:0000256" key="5">
    <source>
        <dbReference type="ARBA" id="ARBA00022741"/>
    </source>
</evidence>
<dbReference type="EC" id="2.7.13.3" evidence="2"/>
<dbReference type="Pfam" id="PF07730">
    <property type="entry name" value="HisKA_3"/>
    <property type="match status" value="1"/>
</dbReference>
<name>A0ABU1UQH1_9ACTN</name>
<accession>A0ABU1UQH1</accession>
<evidence type="ECO:0000313" key="11">
    <source>
        <dbReference type="EMBL" id="MDR7087395.1"/>
    </source>
</evidence>
<comment type="caution">
    <text evidence="11">The sequence shown here is derived from an EMBL/GenBank/DDBJ whole genome shotgun (WGS) entry which is preliminary data.</text>
</comment>
<dbReference type="RefSeq" id="WP_309970935.1">
    <property type="nucleotide sequence ID" value="NZ_JAVDWH010000001.1"/>
</dbReference>
<keyword evidence="9" id="KW-1133">Transmembrane helix</keyword>
<keyword evidence="7" id="KW-0067">ATP-binding</keyword>
<protein>
    <recommendedName>
        <fullName evidence="2">histidine kinase</fullName>
        <ecNumber evidence="2">2.7.13.3</ecNumber>
    </recommendedName>
</protein>
<feature type="transmembrane region" description="Helical" evidence="9">
    <location>
        <begin position="67"/>
        <end position="91"/>
    </location>
</feature>
<comment type="catalytic activity">
    <reaction evidence="1">
        <text>ATP + protein L-histidine = ADP + protein N-phospho-L-histidine.</text>
        <dbReference type="EC" id="2.7.13.3"/>
    </reaction>
</comment>
<dbReference type="PANTHER" id="PTHR24421">
    <property type="entry name" value="NITRATE/NITRITE SENSOR PROTEIN NARX-RELATED"/>
    <property type="match status" value="1"/>
</dbReference>
<keyword evidence="5" id="KW-0547">Nucleotide-binding</keyword>
<keyword evidence="6 11" id="KW-0418">Kinase</keyword>
<dbReference type="Gene3D" id="3.30.565.10">
    <property type="entry name" value="Histidine kinase-like ATPase, C-terminal domain"/>
    <property type="match status" value="1"/>
</dbReference>
<organism evidence="11 12">
    <name type="scientific">Aeromicrobium panaciterrae</name>
    <dbReference type="NCBI Taxonomy" id="363861"/>
    <lineage>
        <taxon>Bacteria</taxon>
        <taxon>Bacillati</taxon>
        <taxon>Actinomycetota</taxon>
        <taxon>Actinomycetes</taxon>
        <taxon>Propionibacteriales</taxon>
        <taxon>Nocardioidaceae</taxon>
        <taxon>Aeromicrobium</taxon>
    </lineage>
</organism>
<dbReference type="EMBL" id="JAVDWH010000001">
    <property type="protein sequence ID" value="MDR7087395.1"/>
    <property type="molecule type" value="Genomic_DNA"/>
</dbReference>
<keyword evidence="3" id="KW-0597">Phosphoprotein</keyword>
<feature type="transmembrane region" description="Helical" evidence="9">
    <location>
        <begin position="103"/>
        <end position="122"/>
    </location>
</feature>
<evidence type="ECO:0000256" key="8">
    <source>
        <dbReference type="ARBA" id="ARBA00023012"/>
    </source>
</evidence>
<dbReference type="InterPro" id="IPR036890">
    <property type="entry name" value="HATPase_C_sf"/>
</dbReference>
<evidence type="ECO:0000256" key="2">
    <source>
        <dbReference type="ARBA" id="ARBA00012438"/>
    </source>
</evidence>
<evidence type="ECO:0000259" key="10">
    <source>
        <dbReference type="Pfam" id="PF07730"/>
    </source>
</evidence>
<proteinExistence type="predicted"/>
<keyword evidence="4" id="KW-0808">Transferase</keyword>
<dbReference type="InterPro" id="IPR050482">
    <property type="entry name" value="Sensor_HK_TwoCompSys"/>
</dbReference>
<dbReference type="CDD" id="cd16917">
    <property type="entry name" value="HATPase_UhpB-NarQ-NarX-like"/>
    <property type="match status" value="1"/>
</dbReference>
<evidence type="ECO:0000256" key="3">
    <source>
        <dbReference type="ARBA" id="ARBA00022553"/>
    </source>
</evidence>
<sequence length="384" mass="42089">MIAVDYQPPLSWWSHTWRYAIMLSISAAAWAEAFAWQWDHDRWWFWTDLGIGVFTYVLIAWRRSFPVPVAVVINALSFVSFSAAGPATLALVSLATRRRWREIIPVGILSLIGGLVLESFNPVNNDEFAFTIPFIVAIVAVTVGWGMYIGSRRELLATLRERANISEAAQAAKVEQARTAERAQIAREMHDVLAHRISLVTMHAGALTYRTDLSADEMRATAEVIQDNSHQAMVELREVLGLLRDGPGDSAPELPQPSATDLPALLDEARQAGMRVESQLIDLDGIPETLGRTAYRVIQEGLTNARKHAPNTSVNVSLEGGPGDGLKAEVRNPLPIGSKLSGEPESGLGLIGLAERAALAGGLLTHRVTPEHEFVLSTWLPWPS</sequence>
<feature type="transmembrane region" description="Helical" evidence="9">
    <location>
        <begin position="43"/>
        <end position="61"/>
    </location>
</feature>
<dbReference type="InterPro" id="IPR011712">
    <property type="entry name" value="Sig_transdc_His_kin_sub3_dim/P"/>
</dbReference>
<dbReference type="PANTHER" id="PTHR24421:SF10">
    <property type="entry name" value="NITRATE_NITRITE SENSOR PROTEIN NARQ"/>
    <property type="match status" value="1"/>
</dbReference>
<evidence type="ECO:0000256" key="6">
    <source>
        <dbReference type="ARBA" id="ARBA00022777"/>
    </source>
</evidence>
<gene>
    <name evidence="11" type="ORF">J2X11_002234</name>
</gene>
<reference evidence="11 12" key="1">
    <citation type="submission" date="2023-07" db="EMBL/GenBank/DDBJ databases">
        <title>Sorghum-associated microbial communities from plants grown in Nebraska, USA.</title>
        <authorList>
            <person name="Schachtman D."/>
        </authorList>
    </citation>
    <scope>NUCLEOTIDE SEQUENCE [LARGE SCALE GENOMIC DNA]</scope>
    <source>
        <strain evidence="11 12">BE248</strain>
    </source>
</reference>
<feature type="transmembrane region" description="Helical" evidence="9">
    <location>
        <begin position="128"/>
        <end position="150"/>
    </location>
</feature>
<dbReference type="Gene3D" id="1.20.5.1930">
    <property type="match status" value="1"/>
</dbReference>
<evidence type="ECO:0000256" key="7">
    <source>
        <dbReference type="ARBA" id="ARBA00022840"/>
    </source>
</evidence>
<feature type="transmembrane region" description="Helical" evidence="9">
    <location>
        <begin position="16"/>
        <end position="36"/>
    </location>
</feature>
<dbReference type="SUPFAM" id="SSF55874">
    <property type="entry name" value="ATPase domain of HSP90 chaperone/DNA topoisomerase II/histidine kinase"/>
    <property type="match status" value="1"/>
</dbReference>
<keyword evidence="9" id="KW-0472">Membrane</keyword>
<keyword evidence="8" id="KW-0902">Two-component regulatory system</keyword>
<dbReference type="GO" id="GO:0016301">
    <property type="term" value="F:kinase activity"/>
    <property type="evidence" value="ECO:0007669"/>
    <property type="project" value="UniProtKB-KW"/>
</dbReference>
<dbReference type="Proteomes" id="UP001257739">
    <property type="component" value="Unassembled WGS sequence"/>
</dbReference>